<evidence type="ECO:0008006" key="3">
    <source>
        <dbReference type="Google" id="ProtNLM"/>
    </source>
</evidence>
<organism evidence="1 2">
    <name type="scientific">Arthrobacter woluwensis</name>
    <dbReference type="NCBI Taxonomy" id="156980"/>
    <lineage>
        <taxon>Bacteria</taxon>
        <taxon>Bacillati</taxon>
        <taxon>Actinomycetota</taxon>
        <taxon>Actinomycetes</taxon>
        <taxon>Micrococcales</taxon>
        <taxon>Micrococcaceae</taxon>
        <taxon>Arthrobacter</taxon>
    </lineage>
</organism>
<proteinExistence type="predicted"/>
<name>A0A1H4T189_9MICC</name>
<gene>
    <name evidence="1" type="ORF">SAMN04489745_3032</name>
</gene>
<dbReference type="Gene3D" id="3.40.50.300">
    <property type="entry name" value="P-loop containing nucleotide triphosphate hydrolases"/>
    <property type="match status" value="1"/>
</dbReference>
<dbReference type="AlphaFoldDB" id="A0A1H4T189"/>
<dbReference type="STRING" id="156980.SAMN04489745_3032"/>
<dbReference type="Gene3D" id="1.10.10.1150">
    <property type="entry name" value="Coenzyme PQQ synthesis protein D (PqqD)"/>
    <property type="match status" value="1"/>
</dbReference>
<evidence type="ECO:0000313" key="2">
    <source>
        <dbReference type="Proteomes" id="UP000182652"/>
    </source>
</evidence>
<evidence type="ECO:0000313" key="1">
    <source>
        <dbReference type="EMBL" id="SEC50233.1"/>
    </source>
</evidence>
<dbReference type="RefSeq" id="WP_066214316.1">
    <property type="nucleotide sequence ID" value="NZ_FNSN01000003.1"/>
</dbReference>
<keyword evidence="2" id="KW-1185">Reference proteome</keyword>
<dbReference type="InterPro" id="IPR041881">
    <property type="entry name" value="PqqD_sf"/>
</dbReference>
<protein>
    <recommendedName>
        <fullName evidence="3">Coenzyme PQQ synthesis protein D (PqqD)</fullName>
    </recommendedName>
</protein>
<dbReference type="Proteomes" id="UP000182652">
    <property type="component" value="Unassembled WGS sequence"/>
</dbReference>
<dbReference type="EMBL" id="FNSN01000003">
    <property type="protein sequence ID" value="SEC50233.1"/>
    <property type="molecule type" value="Genomic_DNA"/>
</dbReference>
<sequence>MQSDDILVNALGGVVRVRLDNSGRPLDEARLRALQDPWADAQPPHRDLEAPGVDVFELSWPFPDEADLVRSVADLSTHATLAAIEGRRGQLLMLHAAGVADEKGRVLAFIGPSGRGKTTLARTLGQQFSYVTDETVGIESDGAVHSYRKPLSIIRAGEDHKEQVAPSLLGLKELPDAELRLGGLVLVSRVPDLQGRPEIAQLELCEALAAIVPEVSYLADLDQPLQMIARLVDRCGAIRQVTYREASDVPPLVPELLTAAAPEPWEAVLPVQDPVGAHSALNEERYVPAPVLDAVESAGQTAIIDTSRVVHILDGVGPVIWRSLCAGRDFDGVAHDVEAVFGVPPERSLEAAVSQVLRALADAGLLQRFPDHVA</sequence>
<dbReference type="SUPFAM" id="SSF52540">
    <property type="entry name" value="P-loop containing nucleoside triphosphate hydrolases"/>
    <property type="match status" value="1"/>
</dbReference>
<dbReference type="InterPro" id="IPR027417">
    <property type="entry name" value="P-loop_NTPase"/>
</dbReference>
<accession>A0A1H4T189</accession>
<reference evidence="1 2" key="1">
    <citation type="submission" date="2016-10" db="EMBL/GenBank/DDBJ databases">
        <authorList>
            <person name="de Groot N.N."/>
        </authorList>
    </citation>
    <scope>NUCLEOTIDE SEQUENCE [LARGE SCALE GENOMIC DNA]</scope>
    <source>
        <strain evidence="1 2">DSM 10495</strain>
    </source>
</reference>